<dbReference type="Proteomes" id="UP000827976">
    <property type="component" value="Chromosome 3"/>
</dbReference>
<name>A0ACB7WJQ4_DIOAL</name>
<accession>A0ACB7WJQ4</accession>
<comment type="caution">
    <text evidence="1">The sequence shown here is derived from an EMBL/GenBank/DDBJ whole genome shotgun (WGS) entry which is preliminary data.</text>
</comment>
<gene>
    <name evidence="1" type="ORF">IHE45_03G016100</name>
</gene>
<keyword evidence="2" id="KW-1185">Reference proteome</keyword>
<protein>
    <submittedName>
        <fullName evidence="1">Cysteine-rich secretory protein-related protein</fullName>
    </submittedName>
</protein>
<organism evidence="1 2">
    <name type="scientific">Dioscorea alata</name>
    <name type="common">Purple yam</name>
    <dbReference type="NCBI Taxonomy" id="55571"/>
    <lineage>
        <taxon>Eukaryota</taxon>
        <taxon>Viridiplantae</taxon>
        <taxon>Streptophyta</taxon>
        <taxon>Embryophyta</taxon>
        <taxon>Tracheophyta</taxon>
        <taxon>Spermatophyta</taxon>
        <taxon>Magnoliopsida</taxon>
        <taxon>Liliopsida</taxon>
        <taxon>Dioscoreales</taxon>
        <taxon>Dioscoreaceae</taxon>
        <taxon>Dioscorea</taxon>
    </lineage>
</organism>
<dbReference type="EMBL" id="CM037013">
    <property type="protein sequence ID" value="KAH7688182.1"/>
    <property type="molecule type" value="Genomic_DNA"/>
</dbReference>
<evidence type="ECO:0000313" key="2">
    <source>
        <dbReference type="Proteomes" id="UP000827976"/>
    </source>
</evidence>
<evidence type="ECO:0000313" key="1">
    <source>
        <dbReference type="EMBL" id="KAH7688182.1"/>
    </source>
</evidence>
<sequence>MAHRYIFIVFISLSIIQALSDNQNSMAQQFLSGHNRLRAGLGLPPLQWSGSLANYASWWANQRIGDCKMIHSNSNYGENIFWGEGQGWRPEDAVTAWASEKRYYNYGSNSCQINQDCSHYTQIVWRHSSWLGCARVVCNNGNTFITCNYDPHGNVMGQKPF</sequence>
<proteinExistence type="predicted"/>
<reference evidence="2" key="1">
    <citation type="journal article" date="2022" name="Nat. Commun.">
        <title>Chromosome evolution and the genetic basis of agronomically important traits in greater yam.</title>
        <authorList>
            <person name="Bredeson J.V."/>
            <person name="Lyons J.B."/>
            <person name="Oniyinde I.O."/>
            <person name="Okereke N.R."/>
            <person name="Kolade O."/>
            <person name="Nnabue I."/>
            <person name="Nwadili C.O."/>
            <person name="Hribova E."/>
            <person name="Parker M."/>
            <person name="Nwogha J."/>
            <person name="Shu S."/>
            <person name="Carlson J."/>
            <person name="Kariba R."/>
            <person name="Muthemba S."/>
            <person name="Knop K."/>
            <person name="Barton G.J."/>
            <person name="Sherwood A.V."/>
            <person name="Lopez-Montes A."/>
            <person name="Asiedu R."/>
            <person name="Jamnadass R."/>
            <person name="Muchugi A."/>
            <person name="Goodstein D."/>
            <person name="Egesi C.N."/>
            <person name="Featherston J."/>
            <person name="Asfaw A."/>
            <person name="Simpson G.G."/>
            <person name="Dolezel J."/>
            <person name="Hendre P.S."/>
            <person name="Van Deynze A."/>
            <person name="Kumar P.L."/>
            <person name="Obidiegwu J.E."/>
            <person name="Bhattacharjee R."/>
            <person name="Rokhsar D.S."/>
        </authorList>
    </citation>
    <scope>NUCLEOTIDE SEQUENCE [LARGE SCALE GENOMIC DNA]</scope>
    <source>
        <strain evidence="2">cv. TDa95/00328</strain>
    </source>
</reference>